<comment type="similarity">
    <text evidence="1">Belongs to the GST superfamily. NadH family.</text>
</comment>
<dbReference type="PANTHER" id="PTHR42943">
    <property type="entry name" value="GLUTATHIONE S-TRANSFERASE KAPPA"/>
    <property type="match status" value="1"/>
</dbReference>
<dbReference type="InterPro" id="IPR044087">
    <property type="entry name" value="NahD-like"/>
</dbReference>
<reference evidence="3 4" key="1">
    <citation type="submission" date="2024-05" db="EMBL/GenBank/DDBJ databases">
        <title>Three bacterial strains, DH-69, EH-24, and ECK-19 isolated from coastal sediments.</title>
        <authorList>
            <person name="Ye Y.-Q."/>
            <person name="Du Z.-J."/>
        </authorList>
    </citation>
    <scope>NUCLEOTIDE SEQUENCE [LARGE SCALE GENOMIC DNA]</scope>
    <source>
        <strain evidence="3 4">ECK-19</strain>
    </source>
</reference>
<accession>A0ABV3Z3X1</accession>
<dbReference type="Gene3D" id="3.40.30.10">
    <property type="entry name" value="Glutaredoxin"/>
    <property type="match status" value="1"/>
</dbReference>
<evidence type="ECO:0000313" key="3">
    <source>
        <dbReference type="EMBL" id="MEX6633188.1"/>
    </source>
</evidence>
<dbReference type="SUPFAM" id="SSF52833">
    <property type="entry name" value="Thioredoxin-like"/>
    <property type="match status" value="1"/>
</dbReference>
<dbReference type="InterPro" id="IPR051924">
    <property type="entry name" value="GST_Kappa/NadH"/>
</dbReference>
<evidence type="ECO:0000256" key="1">
    <source>
        <dbReference type="PIRNR" id="PIRNR006386"/>
    </source>
</evidence>
<organism evidence="3 4">
    <name type="scientific">Hyphococcus lacteus</name>
    <dbReference type="NCBI Taxonomy" id="3143536"/>
    <lineage>
        <taxon>Bacteria</taxon>
        <taxon>Pseudomonadati</taxon>
        <taxon>Pseudomonadota</taxon>
        <taxon>Alphaproteobacteria</taxon>
        <taxon>Parvularculales</taxon>
        <taxon>Parvularculaceae</taxon>
        <taxon>Hyphococcus</taxon>
    </lineage>
</organism>
<evidence type="ECO:0000259" key="2">
    <source>
        <dbReference type="Pfam" id="PF01323"/>
    </source>
</evidence>
<gene>
    <name evidence="3" type="ORF">ABFZ84_06450</name>
</gene>
<dbReference type="InterPro" id="IPR036249">
    <property type="entry name" value="Thioredoxin-like_sf"/>
</dbReference>
<dbReference type="PIRSF" id="PIRSF006386">
    <property type="entry name" value="HCCAis_GSTk"/>
    <property type="match status" value="1"/>
</dbReference>
<feature type="domain" description="DSBA-like thioredoxin" evidence="2">
    <location>
        <begin position="4"/>
        <end position="197"/>
    </location>
</feature>
<dbReference type="Proteomes" id="UP001560685">
    <property type="component" value="Unassembled WGS sequence"/>
</dbReference>
<keyword evidence="4" id="KW-1185">Reference proteome</keyword>
<keyword evidence="1 3" id="KW-0413">Isomerase</keyword>
<comment type="catalytic activity">
    <reaction evidence="1">
        <text>2-hydroxychromene-2-carboxylate = (3E)-4-(2-hydroxyphenyl)-2-oxobut-3-enoate</text>
        <dbReference type="Rhea" id="RHEA:27401"/>
        <dbReference type="ChEBI" id="CHEBI:59350"/>
        <dbReference type="ChEBI" id="CHEBI:59353"/>
        <dbReference type="EC" id="5.99.1.4"/>
    </reaction>
</comment>
<comment type="caution">
    <text evidence="3">The sequence shown here is derived from an EMBL/GenBank/DDBJ whole genome shotgun (WGS) entry which is preliminary data.</text>
</comment>
<dbReference type="InterPro" id="IPR014440">
    <property type="entry name" value="HCCAis_GSTk"/>
</dbReference>
<evidence type="ECO:0000313" key="4">
    <source>
        <dbReference type="Proteomes" id="UP001560685"/>
    </source>
</evidence>
<proteinExistence type="inferred from homology"/>
<dbReference type="Pfam" id="PF01323">
    <property type="entry name" value="DSBA"/>
    <property type="match status" value="1"/>
</dbReference>
<protein>
    <recommendedName>
        <fullName evidence="1">2-hydroxychromene-2-carboxylate isomerase</fullName>
        <ecNumber evidence="1">5.99.1.4</ecNumber>
    </recommendedName>
</protein>
<dbReference type="EC" id="5.99.1.4" evidence="1"/>
<sequence length="200" mass="22266">MKKTIEFIYDFGSPNAYLAYKLLPDIAANLNAAVTLNPCLLGGIFKATNNQSPFYAYAPIKGKLAYEQLEMKRFIEKHDIPFEFNPNFPINTLLIMRGAMVAKRDGILDGYTDAVFDLMWKQPRKMDDPEIVKTALTEAGFDGAAIVDATKDPAIKSTLISETEAVVERGVFGMPTFFVGEEMFYGKDRLDQVAEAVSRG</sequence>
<dbReference type="InterPro" id="IPR001853">
    <property type="entry name" value="DSBA-like_thioredoxin_dom"/>
</dbReference>
<dbReference type="PANTHER" id="PTHR42943:SF2">
    <property type="entry name" value="GLUTATHIONE S-TRANSFERASE KAPPA 1"/>
    <property type="match status" value="1"/>
</dbReference>
<name>A0ABV3Z3X1_9PROT</name>
<dbReference type="RefSeq" id="WP_369313137.1">
    <property type="nucleotide sequence ID" value="NZ_JBEHZE010000001.1"/>
</dbReference>
<dbReference type="CDD" id="cd03022">
    <property type="entry name" value="DsbA_HCCA_Iso"/>
    <property type="match status" value="1"/>
</dbReference>
<dbReference type="EMBL" id="JBEHZE010000001">
    <property type="protein sequence ID" value="MEX6633188.1"/>
    <property type="molecule type" value="Genomic_DNA"/>
</dbReference>
<dbReference type="GO" id="GO:0016853">
    <property type="term" value="F:isomerase activity"/>
    <property type="evidence" value="ECO:0007669"/>
    <property type="project" value="UniProtKB-KW"/>
</dbReference>